<dbReference type="AlphaFoldDB" id="A0A484M6A3"/>
<evidence type="ECO:0000313" key="5">
    <source>
        <dbReference type="EMBL" id="VFQ83566.1"/>
    </source>
</evidence>
<keyword evidence="3" id="KW-0067">ATP-binding</keyword>
<organism evidence="5 6">
    <name type="scientific">Cuscuta campestris</name>
    <dbReference type="NCBI Taxonomy" id="132261"/>
    <lineage>
        <taxon>Eukaryota</taxon>
        <taxon>Viridiplantae</taxon>
        <taxon>Streptophyta</taxon>
        <taxon>Embryophyta</taxon>
        <taxon>Tracheophyta</taxon>
        <taxon>Spermatophyta</taxon>
        <taxon>Magnoliopsida</taxon>
        <taxon>eudicotyledons</taxon>
        <taxon>Gunneridae</taxon>
        <taxon>Pentapetalae</taxon>
        <taxon>asterids</taxon>
        <taxon>lamiids</taxon>
        <taxon>Solanales</taxon>
        <taxon>Convolvulaceae</taxon>
        <taxon>Cuscuteae</taxon>
        <taxon>Cuscuta</taxon>
        <taxon>Cuscuta subgen. Grammica</taxon>
        <taxon>Cuscuta sect. Cleistogrammica</taxon>
    </lineage>
</organism>
<evidence type="ECO:0000313" key="6">
    <source>
        <dbReference type="Proteomes" id="UP000595140"/>
    </source>
</evidence>
<dbReference type="GO" id="GO:0005524">
    <property type="term" value="F:ATP binding"/>
    <property type="evidence" value="ECO:0007669"/>
    <property type="project" value="UniProtKB-KW"/>
</dbReference>
<comment type="similarity">
    <text evidence="1">Belongs to the heat shock protein 90 family.</text>
</comment>
<dbReference type="PRINTS" id="PR00775">
    <property type="entry name" value="HEATSHOCK90"/>
</dbReference>
<dbReference type="InterPro" id="IPR036890">
    <property type="entry name" value="HATPase_C_sf"/>
</dbReference>
<reference evidence="5 6" key="1">
    <citation type="submission" date="2018-04" db="EMBL/GenBank/DDBJ databases">
        <authorList>
            <person name="Vogel A."/>
        </authorList>
    </citation>
    <scope>NUCLEOTIDE SEQUENCE [LARGE SCALE GENOMIC DNA]</scope>
</reference>
<gene>
    <name evidence="5" type="ORF">CCAM_LOCUS25342</name>
</gene>
<evidence type="ECO:0008006" key="7">
    <source>
        <dbReference type="Google" id="ProtNLM"/>
    </source>
</evidence>
<dbReference type="EMBL" id="OOIL02002583">
    <property type="protein sequence ID" value="VFQ83566.1"/>
    <property type="molecule type" value="Genomic_DNA"/>
</dbReference>
<dbReference type="GO" id="GO:0016887">
    <property type="term" value="F:ATP hydrolysis activity"/>
    <property type="evidence" value="ECO:0007669"/>
    <property type="project" value="InterPro"/>
</dbReference>
<evidence type="ECO:0000256" key="2">
    <source>
        <dbReference type="ARBA" id="ARBA00022741"/>
    </source>
</evidence>
<keyword evidence="2" id="KW-0547">Nucleotide-binding</keyword>
<dbReference type="OrthoDB" id="978878at2759"/>
<proteinExistence type="inferred from homology"/>
<evidence type="ECO:0000256" key="4">
    <source>
        <dbReference type="ARBA" id="ARBA00023186"/>
    </source>
</evidence>
<accession>A0A484M6A3</accession>
<name>A0A484M6A3_9ASTE</name>
<dbReference type="Proteomes" id="UP000595140">
    <property type="component" value="Unassembled WGS sequence"/>
</dbReference>
<sequence length="154" mass="17547">MWIYRDTGIGMTCQEIVDCLGTIAQSGSTKFLKALEDIKDARADSNLIVHFGVGFYSAFLVSERVEVSTKSPKSDKQYVWEGVGGLILAPIAFKRRLIQDIASLICCAYLLKLSHSYFLLTWSLKAYTKAPVLRWERNPYWYILQFCCYINLAP</sequence>
<dbReference type="GO" id="GO:0140662">
    <property type="term" value="F:ATP-dependent protein folding chaperone"/>
    <property type="evidence" value="ECO:0007669"/>
    <property type="project" value="InterPro"/>
</dbReference>
<evidence type="ECO:0000256" key="1">
    <source>
        <dbReference type="ARBA" id="ARBA00008239"/>
    </source>
</evidence>
<evidence type="ECO:0000256" key="3">
    <source>
        <dbReference type="ARBA" id="ARBA00022840"/>
    </source>
</evidence>
<dbReference type="Gene3D" id="3.30.565.10">
    <property type="entry name" value="Histidine kinase-like ATPase, C-terminal domain"/>
    <property type="match status" value="1"/>
</dbReference>
<keyword evidence="6" id="KW-1185">Reference proteome</keyword>
<dbReference type="InterPro" id="IPR001404">
    <property type="entry name" value="Hsp90_fam"/>
</dbReference>
<keyword evidence="4" id="KW-0143">Chaperone</keyword>
<dbReference type="InterPro" id="IPR020575">
    <property type="entry name" value="Hsp90_N"/>
</dbReference>
<dbReference type="GO" id="GO:0051082">
    <property type="term" value="F:unfolded protein binding"/>
    <property type="evidence" value="ECO:0007669"/>
    <property type="project" value="InterPro"/>
</dbReference>
<dbReference type="SUPFAM" id="SSF55874">
    <property type="entry name" value="ATPase domain of HSP90 chaperone/DNA topoisomerase II/histidine kinase"/>
    <property type="match status" value="1"/>
</dbReference>
<protein>
    <recommendedName>
        <fullName evidence="7">Histidine kinase/HSP90-like ATPase domain-containing protein</fullName>
    </recommendedName>
</protein>
<dbReference type="PANTHER" id="PTHR11528">
    <property type="entry name" value="HEAT SHOCK PROTEIN 90 FAMILY MEMBER"/>
    <property type="match status" value="1"/>
</dbReference>